<dbReference type="InterPro" id="IPR041583">
    <property type="entry name" value="TetR_C_31"/>
</dbReference>
<gene>
    <name evidence="4" type="ordered locus">SACE_1996</name>
</gene>
<dbReference type="InterPro" id="IPR001647">
    <property type="entry name" value="HTH_TetR"/>
</dbReference>
<dbReference type="Proteomes" id="UP000006728">
    <property type="component" value="Chromosome"/>
</dbReference>
<dbReference type="OrthoDB" id="7506349at2"/>
<evidence type="ECO:0000259" key="3">
    <source>
        <dbReference type="PROSITE" id="PS50977"/>
    </source>
</evidence>
<dbReference type="GO" id="GO:0003677">
    <property type="term" value="F:DNA binding"/>
    <property type="evidence" value="ECO:0007669"/>
    <property type="project" value="UniProtKB-UniRule"/>
</dbReference>
<dbReference type="AlphaFoldDB" id="A4FB81"/>
<proteinExistence type="predicted"/>
<dbReference type="InterPro" id="IPR009057">
    <property type="entry name" value="Homeodomain-like_sf"/>
</dbReference>
<dbReference type="HOGENOM" id="CLU_069356_21_0_11"/>
<keyword evidence="5" id="KW-1185">Reference proteome</keyword>
<dbReference type="PROSITE" id="PS50977">
    <property type="entry name" value="HTH_TETR_2"/>
    <property type="match status" value="1"/>
</dbReference>
<feature type="domain" description="HTH tetR-type" evidence="3">
    <location>
        <begin position="2"/>
        <end position="62"/>
    </location>
</feature>
<keyword evidence="1 2" id="KW-0238">DNA-binding</keyword>
<dbReference type="STRING" id="405948.SACE_1996"/>
<dbReference type="SUPFAM" id="SSF46689">
    <property type="entry name" value="Homeodomain-like"/>
    <property type="match status" value="1"/>
</dbReference>
<dbReference type="eggNOG" id="COG3226">
    <property type="taxonomic scope" value="Bacteria"/>
</dbReference>
<feature type="DNA-binding region" description="H-T-H motif" evidence="2">
    <location>
        <begin position="25"/>
        <end position="44"/>
    </location>
</feature>
<dbReference type="Pfam" id="PF00440">
    <property type="entry name" value="TetR_N"/>
    <property type="match status" value="1"/>
</dbReference>
<dbReference type="KEGG" id="sen:SACE_1996"/>
<evidence type="ECO:0000256" key="2">
    <source>
        <dbReference type="PROSITE-ProRule" id="PRU00335"/>
    </source>
</evidence>
<evidence type="ECO:0000256" key="1">
    <source>
        <dbReference type="ARBA" id="ARBA00023125"/>
    </source>
</evidence>
<name>A4FB81_SACEN</name>
<organism evidence="4 5">
    <name type="scientific">Saccharopolyspora erythraea (strain ATCC 11635 / DSM 40517 / JCM 4748 / NBRC 13426 / NCIMB 8594 / NRRL 2338)</name>
    <dbReference type="NCBI Taxonomy" id="405948"/>
    <lineage>
        <taxon>Bacteria</taxon>
        <taxon>Bacillati</taxon>
        <taxon>Actinomycetota</taxon>
        <taxon>Actinomycetes</taxon>
        <taxon>Pseudonocardiales</taxon>
        <taxon>Pseudonocardiaceae</taxon>
        <taxon>Saccharopolyspora</taxon>
    </lineage>
</organism>
<evidence type="ECO:0000313" key="5">
    <source>
        <dbReference type="Proteomes" id="UP000006728"/>
    </source>
</evidence>
<protein>
    <submittedName>
        <fullName evidence="4">Probable transcriptional regulator, TetR family</fullName>
    </submittedName>
</protein>
<dbReference type="PRINTS" id="PR00455">
    <property type="entry name" value="HTHTETR"/>
</dbReference>
<dbReference type="EMBL" id="AM420293">
    <property type="protein sequence ID" value="CAM01306.1"/>
    <property type="molecule type" value="Genomic_DNA"/>
</dbReference>
<evidence type="ECO:0000313" key="4">
    <source>
        <dbReference type="EMBL" id="CAM01306.1"/>
    </source>
</evidence>
<dbReference type="RefSeq" id="WP_011873525.1">
    <property type="nucleotide sequence ID" value="NC_009142.1"/>
</dbReference>
<sequence>MSTRREQVLDAAVELLAVRGLRALTHRGVDETAGLPAGSASNHFRTRKALLHGVSAHLVARDERAVLALAGRRSPADVRELAEAVASLLRHRLGAGRPVALARRVLTAEAATDPELCADLRRCHPLRPVTAGWLRGVGSAEPDRHAELLLAFADGLLEQRLLEADRDGDLADDVEPLLRGLLS</sequence>
<dbReference type="Gene3D" id="1.10.357.10">
    <property type="entry name" value="Tetracycline Repressor, domain 2"/>
    <property type="match status" value="1"/>
</dbReference>
<reference evidence="4 5" key="1">
    <citation type="journal article" date="2007" name="Nat. Biotechnol.">
        <title>Complete genome sequence of the erythromycin-producing bacterium Saccharopolyspora erythraea NRRL23338.</title>
        <authorList>
            <person name="Oliynyk M."/>
            <person name="Samborskyy M."/>
            <person name="Lester J.B."/>
            <person name="Mironenko T."/>
            <person name="Scott N."/>
            <person name="Dickens S."/>
            <person name="Haydock S.F."/>
            <person name="Leadlay P.F."/>
        </authorList>
    </citation>
    <scope>NUCLEOTIDE SEQUENCE [LARGE SCALE GENOMIC DNA]</scope>
    <source>
        <strain evidence="5">ATCC 11635 / DSM 40517 / JCM 4748 / NBRC 13426 / NCIMB 8594 / NRRL 2338</strain>
    </source>
</reference>
<accession>A4FB81</accession>
<dbReference type="Pfam" id="PF17940">
    <property type="entry name" value="TetR_C_31"/>
    <property type="match status" value="1"/>
</dbReference>